<evidence type="ECO:0000313" key="1">
    <source>
        <dbReference type="EMBL" id="KAK2080947.1"/>
    </source>
</evidence>
<dbReference type="AlphaFoldDB" id="A0AAD9IPR4"/>
<gene>
    <name evidence="1" type="ORF">QBZ16_000801</name>
</gene>
<proteinExistence type="predicted"/>
<evidence type="ECO:0000313" key="2">
    <source>
        <dbReference type="Proteomes" id="UP001255856"/>
    </source>
</evidence>
<organism evidence="1 2">
    <name type="scientific">Prototheca wickerhamii</name>
    <dbReference type="NCBI Taxonomy" id="3111"/>
    <lineage>
        <taxon>Eukaryota</taxon>
        <taxon>Viridiplantae</taxon>
        <taxon>Chlorophyta</taxon>
        <taxon>core chlorophytes</taxon>
        <taxon>Trebouxiophyceae</taxon>
        <taxon>Chlorellales</taxon>
        <taxon>Chlorellaceae</taxon>
        <taxon>Prototheca</taxon>
    </lineage>
</organism>
<comment type="caution">
    <text evidence="1">The sequence shown here is derived from an EMBL/GenBank/DDBJ whole genome shotgun (WGS) entry which is preliminary data.</text>
</comment>
<accession>A0AAD9IPR4</accession>
<protein>
    <submittedName>
        <fullName evidence="1">Uncharacterized protein</fullName>
    </submittedName>
</protein>
<sequence>MMRSSVPCPPDTTWLLVTNGDNEYASDFLMRVNEESRADPAADIVAFDFYSRYQRPTAPQCERFAAGAAPVDGGSGPLLCKRNRLRWCHTDLGSFVLRYRRFVEERQAFGAETRPGNEMEMAPEHSDGLLAGALIAQGWRAARVTDRCLFSHSPSPQACAWQGGTWDDRDMMTWQAGGGVCLESQEDAAWVLANDPNAEMVTVDVSNDGNVVA</sequence>
<name>A0AAD9IPR4_PROWI</name>
<dbReference type="EMBL" id="JASFZW010000001">
    <property type="protein sequence ID" value="KAK2080947.1"/>
    <property type="molecule type" value="Genomic_DNA"/>
</dbReference>
<keyword evidence="2" id="KW-1185">Reference proteome</keyword>
<reference evidence="1" key="1">
    <citation type="submission" date="2021-01" db="EMBL/GenBank/DDBJ databases">
        <authorList>
            <person name="Eckstrom K.M.E."/>
        </authorList>
    </citation>
    <scope>NUCLEOTIDE SEQUENCE</scope>
    <source>
        <strain evidence="1">UVCC 0001</strain>
    </source>
</reference>
<dbReference type="Proteomes" id="UP001255856">
    <property type="component" value="Unassembled WGS sequence"/>
</dbReference>